<dbReference type="InterPro" id="IPR013783">
    <property type="entry name" value="Ig-like_fold"/>
</dbReference>
<keyword evidence="1" id="KW-0472">Membrane</keyword>
<keyword evidence="3" id="KW-1185">Reference proteome</keyword>
<keyword evidence="1" id="KW-1133">Transmembrane helix</keyword>
<evidence type="ECO:0000313" key="3">
    <source>
        <dbReference type="Proteomes" id="UP000055060"/>
    </source>
</evidence>
<sequence length="1418" mass="146084">MPQGIFINDSVSPENLMNRRFSNIISAFAQLFSVFVLAFGLLGMTPGAALGASNILYVVPGGTGAGTSWASGMNLDAALDAAASGSELWVKVGYYQPTIDDAAHPSRATFELKNGVALYGGFAGNETARDQRQPAANVTILSGTLGYAHSLHVVTGSGLDSSTVLDGFTISDGASNTADPDATGSGNGGGIYLSNSSPTLANLTLTNNSATLNGGGMYNDSGSPTLSQIAFSNNSAGSSGGGMYNVSAGNPVLANVTFEGNSATDFGGGIFNYTSSLALITVAFTNNTAGSGGGMYDTSTSHATLTSVTFDTNQASSGAGGGLANNWNSDLTLNNVTFTGNLALVTLGGGGMSSDGGAVNLNQVSFIDNHAYQGGGMYLLNCNAELTGVVFSDNLASGANRTKGGGMYNEYSNPRLTRVIFHHNGVTGGGADTNYGGGIYNLHSSPALVNVAFERNYAIWGGAIYNAYSDPVLIQTTITAGQGYCSVANCGSGIYNAFSSQPTLQNSIVWGNAKGQIDNDTSNDFDQPATTSVIYSSIIQGSGGSGPAWVPAAGIDMGGNLDLDPRFVTASTPDADGDLHLQSGSPAINNGSNSLVPNSLTTDLSGSVPRILGNAVDMGAYEYTGSILPPQTTITAQPASVSNQINPAFTFSSDTPGSAFKCKLDTGEWADCTSPQTYPGLADGSHTFQVQALVTIDSTQYVDWTPASYTWTIDATANVAINSHPADPAGNASAEFTFYSLEPATFECQLDSSAWEGCANPKTYSGLAEVAHTFAVRAIDALGNVSAPASYTWTIDLTPPDTTLESQPANPATTADAAFTFSSSETGSTFLCRLDGGAWAACSGASDQTYTGLSDGNHTFDVKAADLAGNEDPTPATYTWLVAVPPETAILSKPPSPVSSASASFTFSSNETGSSFECRLDNGGWVPGCTSPQEYSALADGSHTFEVRASDPADNTDPTPAGYTWIVDTQAQSITIDSYPPNPTANPGNAFTFSSPESGVTFECKLNASDWTACTSPTTYYPLPDGDYTFQVRSVDAAGNVSTAASYAWTIAGAPMVALPSGEVSSGLGHACAILPNGGVQCWGSNSNGQAENQTGPYTQISAGAMHTCALTPSGAVDCWGDNEFGQAEGQSGPYVQVSSSFAHTCGLTREGAVHCWGMNGFTQYDFGQAADQTGPYTQISVGLLHTCGLTPSGSVDCWGIHDGSANDFGQAADQAGPYTQVSAGYAHTCALTPAGAVHCWGNNDYGQSGDHAGPYVQVSVGQFHTCALSITGAIDCWGNNNGGQTASQPGRYRQVSAGGNSTCALTEEDTVHCWGDLELGQAGPYGAPETFLAIPRKAGGDMTFDFFSDDPGATFECQLDAGGWEACQSPAAYASLTKARHAFQVRAVSATGARDSTPAAFTWTNSFWIYLPLIGRQ</sequence>
<dbReference type="PANTHER" id="PTHR34677:SF3">
    <property type="entry name" value="BACTERIAL IG-LIKE DOMAIN-CONTAINING PROTEIN"/>
    <property type="match status" value="1"/>
</dbReference>
<dbReference type="Gene3D" id="2.160.20.10">
    <property type="entry name" value="Single-stranded right-handed beta-helix, Pectin lyase-like"/>
    <property type="match status" value="1"/>
</dbReference>
<dbReference type="Proteomes" id="UP000055060">
    <property type="component" value="Unassembled WGS sequence"/>
</dbReference>
<dbReference type="Gene3D" id="2.130.10.30">
    <property type="entry name" value="Regulator of chromosome condensation 1/beta-lactamase-inhibitor protein II"/>
    <property type="match status" value="2"/>
</dbReference>
<name>A0A0S7B6C9_9CHLR</name>
<evidence type="ECO:0000256" key="1">
    <source>
        <dbReference type="SAM" id="Phobius"/>
    </source>
</evidence>
<keyword evidence="1" id="KW-0812">Transmembrane</keyword>
<dbReference type="STRING" id="360412.LARV_00468"/>
<dbReference type="SUPFAM" id="SSF51126">
    <property type="entry name" value="Pectin lyase-like"/>
    <property type="match status" value="2"/>
</dbReference>
<dbReference type="NCBIfam" id="NF041518">
    <property type="entry name" value="choice_anch_Q"/>
    <property type="match status" value="1"/>
</dbReference>
<dbReference type="InterPro" id="IPR059226">
    <property type="entry name" value="Choice_anch_Q_dom"/>
</dbReference>
<proteinExistence type="predicted"/>
<dbReference type="Pfam" id="PF13540">
    <property type="entry name" value="RCC1_2"/>
    <property type="match status" value="7"/>
</dbReference>
<dbReference type="InterPro" id="IPR012334">
    <property type="entry name" value="Pectin_lyas_fold"/>
</dbReference>
<dbReference type="PANTHER" id="PTHR34677">
    <property type="match status" value="1"/>
</dbReference>
<reference evidence="2" key="1">
    <citation type="submission" date="2015-07" db="EMBL/GenBank/DDBJ databases">
        <title>Draft Genome Sequences of Anaerolinea thermolimosa IMO-1, Bellilinea caldifistulae GOMI-1, Leptolinea tardivitalis YMTK-2, Levilinea saccharolytica KIBI-1,Longilinea arvoryzae KOME-1, Previously Described as Members of the Anaerolineaceae (Chloroflexi).</title>
        <authorList>
            <person name="Sekiguchi Y."/>
            <person name="Ohashi A."/>
            <person name="Matsuura N."/>
            <person name="Tourlousse M.D."/>
        </authorList>
    </citation>
    <scope>NUCLEOTIDE SEQUENCE [LARGE SCALE GENOMIC DNA]</scope>
    <source>
        <strain evidence="2">KOME-1</strain>
    </source>
</reference>
<feature type="transmembrane region" description="Helical" evidence="1">
    <location>
        <begin position="21"/>
        <end position="44"/>
    </location>
</feature>
<dbReference type="EMBL" id="DF967972">
    <property type="protein sequence ID" value="GAP12732.1"/>
    <property type="molecule type" value="Genomic_DNA"/>
</dbReference>
<dbReference type="InterPro" id="IPR009091">
    <property type="entry name" value="RCC1/BLIP-II"/>
</dbReference>
<evidence type="ECO:0000313" key="2">
    <source>
        <dbReference type="EMBL" id="GAP12732.1"/>
    </source>
</evidence>
<dbReference type="RefSeq" id="WP_075072135.1">
    <property type="nucleotide sequence ID" value="NZ_DF967972.1"/>
</dbReference>
<protein>
    <submittedName>
        <fullName evidence="2">Regulator of chromosome condensation (RCC1) repeat</fullName>
    </submittedName>
</protein>
<dbReference type="SUPFAM" id="SSF50985">
    <property type="entry name" value="RCC1/BLIP-II"/>
    <property type="match status" value="1"/>
</dbReference>
<gene>
    <name evidence="2" type="ORF">LARV_00468</name>
</gene>
<organism evidence="2">
    <name type="scientific">Longilinea arvoryzae</name>
    <dbReference type="NCBI Taxonomy" id="360412"/>
    <lineage>
        <taxon>Bacteria</taxon>
        <taxon>Bacillati</taxon>
        <taxon>Chloroflexota</taxon>
        <taxon>Anaerolineae</taxon>
        <taxon>Anaerolineales</taxon>
        <taxon>Anaerolineaceae</taxon>
        <taxon>Longilinea</taxon>
    </lineage>
</organism>
<dbReference type="Gene3D" id="2.60.40.10">
    <property type="entry name" value="Immunoglobulins"/>
    <property type="match status" value="2"/>
</dbReference>
<dbReference type="InterPro" id="IPR011050">
    <property type="entry name" value="Pectin_lyase_fold/virulence"/>
</dbReference>
<accession>A0A0S7B6C9</accession>